<keyword evidence="2" id="KW-0238">DNA-binding</keyword>
<dbReference type="InterPro" id="IPR027395">
    <property type="entry name" value="WH_DNA-bd_dom"/>
</dbReference>
<dbReference type="Proteomes" id="UP000292564">
    <property type="component" value="Unassembled WGS sequence"/>
</dbReference>
<dbReference type="PANTHER" id="PTHR37318">
    <property type="entry name" value="BSL7504 PROTEIN"/>
    <property type="match status" value="1"/>
</dbReference>
<proteinExistence type="predicted"/>
<dbReference type="InterPro" id="IPR036388">
    <property type="entry name" value="WH-like_DNA-bd_sf"/>
</dbReference>
<dbReference type="AlphaFoldDB" id="A0A4Q7ZKY8"/>
<gene>
    <name evidence="2" type="ORF">EV385_3040</name>
</gene>
<dbReference type="Pfam" id="PF13601">
    <property type="entry name" value="HTH_34"/>
    <property type="match status" value="1"/>
</dbReference>
<evidence type="ECO:0000313" key="2">
    <source>
        <dbReference type="EMBL" id="RZU51231.1"/>
    </source>
</evidence>
<dbReference type="EMBL" id="SHKY01000001">
    <property type="protein sequence ID" value="RZU51231.1"/>
    <property type="molecule type" value="Genomic_DNA"/>
</dbReference>
<organism evidence="2 3">
    <name type="scientific">Krasilnikovia cinnamomea</name>
    <dbReference type="NCBI Taxonomy" id="349313"/>
    <lineage>
        <taxon>Bacteria</taxon>
        <taxon>Bacillati</taxon>
        <taxon>Actinomycetota</taxon>
        <taxon>Actinomycetes</taxon>
        <taxon>Micromonosporales</taxon>
        <taxon>Micromonosporaceae</taxon>
        <taxon>Krasilnikovia</taxon>
    </lineage>
</organism>
<evidence type="ECO:0000259" key="1">
    <source>
        <dbReference type="Pfam" id="PF13601"/>
    </source>
</evidence>
<evidence type="ECO:0000313" key="3">
    <source>
        <dbReference type="Proteomes" id="UP000292564"/>
    </source>
</evidence>
<protein>
    <submittedName>
        <fullName evidence="2">DNA-binding MarR family transcriptional regulator</fullName>
    </submittedName>
</protein>
<feature type="domain" description="Winged helix DNA-binding" evidence="1">
    <location>
        <begin position="21"/>
        <end position="99"/>
    </location>
</feature>
<dbReference type="RefSeq" id="WP_242624894.1">
    <property type="nucleotide sequence ID" value="NZ_SHKY01000001.1"/>
</dbReference>
<comment type="caution">
    <text evidence="2">The sequence shown here is derived from an EMBL/GenBank/DDBJ whole genome shotgun (WGS) entry which is preliminary data.</text>
</comment>
<reference evidence="2 3" key="1">
    <citation type="submission" date="2019-02" db="EMBL/GenBank/DDBJ databases">
        <title>Sequencing the genomes of 1000 actinobacteria strains.</title>
        <authorList>
            <person name="Klenk H.-P."/>
        </authorList>
    </citation>
    <scope>NUCLEOTIDE SEQUENCE [LARGE SCALE GENOMIC DNA]</scope>
    <source>
        <strain evidence="2 3">DSM 45162</strain>
    </source>
</reference>
<keyword evidence="3" id="KW-1185">Reference proteome</keyword>
<dbReference type="GO" id="GO:0003677">
    <property type="term" value="F:DNA binding"/>
    <property type="evidence" value="ECO:0007669"/>
    <property type="project" value="UniProtKB-KW"/>
</dbReference>
<dbReference type="SUPFAM" id="SSF46785">
    <property type="entry name" value="Winged helix' DNA-binding domain"/>
    <property type="match status" value="1"/>
</dbReference>
<dbReference type="PANTHER" id="PTHR37318:SF1">
    <property type="entry name" value="BSL7504 PROTEIN"/>
    <property type="match status" value="1"/>
</dbReference>
<name>A0A4Q7ZKY8_9ACTN</name>
<dbReference type="Gene3D" id="1.10.10.10">
    <property type="entry name" value="Winged helix-like DNA-binding domain superfamily/Winged helix DNA-binding domain"/>
    <property type="match status" value="1"/>
</dbReference>
<accession>A0A4Q7ZKY8</accession>
<dbReference type="InterPro" id="IPR036390">
    <property type="entry name" value="WH_DNA-bd_sf"/>
</dbReference>
<sequence length="114" mass="12241">MSSTGYHPRLSLDPLIHRPITLSIVSALSAVDEADFATIRDIVVVSDSALSKQITALEQARYLKVRKAFVGRRTRTYLSLTTAGRAALAAHRKALWAIVGEDVAEAPGAELPGT</sequence>